<sequence length="145" mass="16038">MKITSLYPVIMSHDVAASAAFWTAHFPLTVTFDSPWYVSLKTTQAACFEMAFLDPQHPSVPADFRGKVSNGLIINLEVEDVDDEYQRLCQAGLPMLVNLRAEDFGQRHFITVDPNGVLIDVIAPVLPSTEFAHNYTAQALAELGK</sequence>
<dbReference type="RefSeq" id="WP_074864243.1">
    <property type="nucleotide sequence ID" value="NZ_FOAS01000001.1"/>
</dbReference>
<reference evidence="2 3" key="1">
    <citation type="submission" date="2016-10" db="EMBL/GenBank/DDBJ databases">
        <authorList>
            <person name="de Groot N.N."/>
        </authorList>
    </citation>
    <scope>NUCLEOTIDE SEQUENCE [LARGE SCALE GENOMIC DNA]</scope>
    <source>
        <strain evidence="2 3">JCM 19513</strain>
    </source>
</reference>
<dbReference type="STRING" id="1429083.GCA_001885685_02343"/>
<name>A0A1H7FGD8_9GAMM</name>
<protein>
    <recommendedName>
        <fullName evidence="1">Glyoxalase/fosfomycin resistance/dioxygenase domain-containing protein</fullName>
    </recommendedName>
</protein>
<dbReference type="EMBL" id="FOAS01000001">
    <property type="protein sequence ID" value="SEK25081.1"/>
    <property type="molecule type" value="Genomic_DNA"/>
</dbReference>
<accession>A0A1H7FGD8</accession>
<proteinExistence type="predicted"/>
<dbReference type="Gene3D" id="3.30.720.110">
    <property type="match status" value="1"/>
</dbReference>
<gene>
    <name evidence="2" type="ORF">SAMN05216214_101218</name>
</gene>
<evidence type="ECO:0000313" key="2">
    <source>
        <dbReference type="EMBL" id="SEK25081.1"/>
    </source>
</evidence>
<dbReference type="Proteomes" id="UP000185766">
    <property type="component" value="Unassembled WGS sequence"/>
</dbReference>
<dbReference type="InterPro" id="IPR029068">
    <property type="entry name" value="Glyas_Bleomycin-R_OHBP_Dase"/>
</dbReference>
<evidence type="ECO:0000313" key="3">
    <source>
        <dbReference type="Proteomes" id="UP000185766"/>
    </source>
</evidence>
<organism evidence="2 3">
    <name type="scientific">Atopomonas hussainii</name>
    <dbReference type="NCBI Taxonomy" id="1429083"/>
    <lineage>
        <taxon>Bacteria</taxon>
        <taxon>Pseudomonadati</taxon>
        <taxon>Pseudomonadota</taxon>
        <taxon>Gammaproteobacteria</taxon>
        <taxon>Pseudomonadales</taxon>
        <taxon>Pseudomonadaceae</taxon>
        <taxon>Atopomonas</taxon>
    </lineage>
</organism>
<dbReference type="Gene3D" id="3.30.720.120">
    <property type="match status" value="1"/>
</dbReference>
<dbReference type="SUPFAM" id="SSF54593">
    <property type="entry name" value="Glyoxalase/Bleomycin resistance protein/Dihydroxybiphenyl dioxygenase"/>
    <property type="match status" value="1"/>
</dbReference>
<keyword evidence="3" id="KW-1185">Reference proteome</keyword>
<dbReference type="Pfam" id="PF00903">
    <property type="entry name" value="Glyoxalase"/>
    <property type="match status" value="1"/>
</dbReference>
<dbReference type="AlphaFoldDB" id="A0A1H7FGD8"/>
<evidence type="ECO:0000259" key="1">
    <source>
        <dbReference type="Pfam" id="PF00903"/>
    </source>
</evidence>
<feature type="domain" description="Glyoxalase/fosfomycin resistance/dioxygenase" evidence="1">
    <location>
        <begin position="9"/>
        <end position="120"/>
    </location>
</feature>
<dbReference type="InterPro" id="IPR004360">
    <property type="entry name" value="Glyas_Fos-R_dOase_dom"/>
</dbReference>